<reference evidence="2" key="1">
    <citation type="submission" date="2021-05" db="EMBL/GenBank/DDBJ databases">
        <title>The genome of the haptophyte Pavlova lutheri (Diacronema luteri, Pavlovales) - a model for lipid biosynthesis in eukaryotic algae.</title>
        <authorList>
            <person name="Hulatt C.J."/>
            <person name="Posewitz M.C."/>
        </authorList>
    </citation>
    <scope>NUCLEOTIDE SEQUENCE</scope>
    <source>
        <strain evidence="2">NIVA-4/92</strain>
    </source>
</reference>
<dbReference type="GO" id="GO:0005886">
    <property type="term" value="C:plasma membrane"/>
    <property type="evidence" value="ECO:0007669"/>
    <property type="project" value="InterPro"/>
</dbReference>
<keyword evidence="1" id="KW-1133">Transmembrane helix</keyword>
<evidence type="ECO:0000313" key="2">
    <source>
        <dbReference type="EMBL" id="KAG8468916.1"/>
    </source>
</evidence>
<dbReference type="EMBL" id="JAGTXO010000003">
    <property type="protein sequence ID" value="KAG8468916.1"/>
    <property type="molecule type" value="Genomic_DNA"/>
</dbReference>
<dbReference type="PANTHER" id="PTHR13411">
    <property type="entry name" value="PLASMINOGEN RECEPTOR (KT)"/>
    <property type="match status" value="1"/>
</dbReference>
<gene>
    <name evidence="2" type="ORF">KFE25_007434</name>
</gene>
<name>A0A8J5XTZ2_DIALT</name>
<dbReference type="PANTHER" id="PTHR13411:SF6">
    <property type="entry name" value="PLASMINOGEN RECEPTOR (KT)"/>
    <property type="match status" value="1"/>
</dbReference>
<feature type="transmembrane region" description="Helical" evidence="1">
    <location>
        <begin position="54"/>
        <end position="73"/>
    </location>
</feature>
<proteinExistence type="predicted"/>
<dbReference type="AlphaFoldDB" id="A0A8J5XTZ2"/>
<keyword evidence="1" id="KW-0472">Membrane</keyword>
<comment type="caution">
    <text evidence="2">The sequence shown here is derived from an EMBL/GenBank/DDBJ whole genome shotgun (WGS) entry which is preliminary data.</text>
</comment>
<accession>A0A8J5XTZ2</accession>
<evidence type="ECO:0000256" key="1">
    <source>
        <dbReference type="SAM" id="Phobius"/>
    </source>
</evidence>
<dbReference type="OrthoDB" id="10256697at2759"/>
<dbReference type="Pfam" id="PF10166">
    <property type="entry name" value="DUF2368"/>
    <property type="match status" value="1"/>
</dbReference>
<sequence>MGNWFSSRARDVRDVAKQEITDALIKSKLIDIKAHKKQRDEVIAMRMAVGRDQLHFSLGFYATMCVANVFRVVRYRRFELLPINHIPFIAGPIIFLYNVDACYGNKMERLNIEKETICRTEQHWFNRPIVLPISMEHDYRSLMRETNERLALLGCPPEPDWAVFSDHISDEDLWRSASPLSRVLHQQLRRRESAIIAAPEEADGIAADLGDLDSVKTMANTAIVVELDHVAREPR</sequence>
<protein>
    <submittedName>
        <fullName evidence="2">Uncharacterized protein</fullName>
    </submittedName>
</protein>
<dbReference type="Proteomes" id="UP000751190">
    <property type="component" value="Unassembled WGS sequence"/>
</dbReference>
<keyword evidence="1" id="KW-0812">Transmembrane</keyword>
<evidence type="ECO:0000313" key="3">
    <source>
        <dbReference type="Proteomes" id="UP000751190"/>
    </source>
</evidence>
<dbReference type="OMA" id="ETICRTE"/>
<keyword evidence="3" id="KW-1185">Reference proteome</keyword>
<dbReference type="InterPro" id="IPR019319">
    <property type="entry name" value="Plg-R(KT)"/>
</dbReference>
<organism evidence="2 3">
    <name type="scientific">Diacronema lutheri</name>
    <name type="common">Unicellular marine alga</name>
    <name type="synonym">Monochrysis lutheri</name>
    <dbReference type="NCBI Taxonomy" id="2081491"/>
    <lineage>
        <taxon>Eukaryota</taxon>
        <taxon>Haptista</taxon>
        <taxon>Haptophyta</taxon>
        <taxon>Pavlovophyceae</taxon>
        <taxon>Pavlovales</taxon>
        <taxon>Pavlovaceae</taxon>
        <taxon>Diacronema</taxon>
    </lineage>
</organism>